<accession>A0A1W2CH51</accession>
<protein>
    <submittedName>
        <fullName evidence="15">tRNA nucleotidyltransferase (CCA-adding enzyme)</fullName>
    </submittedName>
</protein>
<dbReference type="EMBL" id="FWXY01000012">
    <property type="protein sequence ID" value="SMC84543.1"/>
    <property type="molecule type" value="Genomic_DNA"/>
</dbReference>
<comment type="similarity">
    <text evidence="11">Belongs to the tRNA nucleotidyltransferase/poly(A) polymerase family.</text>
</comment>
<evidence type="ECO:0000259" key="13">
    <source>
        <dbReference type="Pfam" id="PF12627"/>
    </source>
</evidence>
<gene>
    <name evidence="15" type="ORF">SAMN02746065_11251</name>
</gene>
<dbReference type="GO" id="GO:0016779">
    <property type="term" value="F:nucleotidyltransferase activity"/>
    <property type="evidence" value="ECO:0007669"/>
    <property type="project" value="UniProtKB-KW"/>
</dbReference>
<keyword evidence="9" id="KW-0460">Magnesium</keyword>
<dbReference type="RefSeq" id="WP_084069664.1">
    <property type="nucleotide sequence ID" value="NZ_FWXY01000012.1"/>
</dbReference>
<dbReference type="Pfam" id="PF13735">
    <property type="entry name" value="tRNA_NucTran2_2"/>
    <property type="match status" value="1"/>
</dbReference>
<dbReference type="InterPro" id="IPR003607">
    <property type="entry name" value="HD/PDEase_dom"/>
</dbReference>
<keyword evidence="10 11" id="KW-0694">RNA-binding</keyword>
<evidence type="ECO:0000256" key="8">
    <source>
        <dbReference type="ARBA" id="ARBA00022840"/>
    </source>
</evidence>
<reference evidence="15 16" key="1">
    <citation type="submission" date="2017-04" db="EMBL/GenBank/DDBJ databases">
        <authorList>
            <person name="Afonso C.L."/>
            <person name="Miller P.J."/>
            <person name="Scott M.A."/>
            <person name="Spackman E."/>
            <person name="Goraichik I."/>
            <person name="Dimitrov K.M."/>
            <person name="Suarez D.L."/>
            <person name="Swayne D.E."/>
        </authorList>
    </citation>
    <scope>NUCLEOTIDE SEQUENCE [LARGE SCALE GENOMIC DNA]</scope>
    <source>
        <strain evidence="15 16">DSM 3385</strain>
    </source>
</reference>
<dbReference type="CDD" id="cd00077">
    <property type="entry name" value="HDc"/>
    <property type="match status" value="1"/>
</dbReference>
<evidence type="ECO:0000259" key="12">
    <source>
        <dbReference type="Pfam" id="PF01743"/>
    </source>
</evidence>
<keyword evidence="5" id="KW-0479">Metal-binding</keyword>
<evidence type="ECO:0000256" key="2">
    <source>
        <dbReference type="ARBA" id="ARBA00022679"/>
    </source>
</evidence>
<evidence type="ECO:0000256" key="7">
    <source>
        <dbReference type="ARBA" id="ARBA00022800"/>
    </source>
</evidence>
<keyword evidence="8" id="KW-0067">ATP-binding</keyword>
<dbReference type="Gene3D" id="1.10.3090.10">
    <property type="entry name" value="cca-adding enzyme, domain 2"/>
    <property type="match status" value="1"/>
</dbReference>
<dbReference type="GO" id="GO:0008033">
    <property type="term" value="P:tRNA processing"/>
    <property type="evidence" value="ECO:0007669"/>
    <property type="project" value="UniProtKB-KW"/>
</dbReference>
<feature type="domain" description="tRNA nucleotidyltransferase/poly(A) polymerase RNA and SrmB- binding" evidence="13">
    <location>
        <begin position="166"/>
        <end position="224"/>
    </location>
</feature>
<feature type="domain" description="CCA-adding enzyme C-terminal" evidence="14">
    <location>
        <begin position="293"/>
        <end position="433"/>
    </location>
</feature>
<dbReference type="OrthoDB" id="9805698at2"/>
<evidence type="ECO:0000256" key="10">
    <source>
        <dbReference type="ARBA" id="ARBA00022884"/>
    </source>
</evidence>
<dbReference type="Proteomes" id="UP000192418">
    <property type="component" value="Unassembled WGS sequence"/>
</dbReference>
<dbReference type="Pfam" id="PF01743">
    <property type="entry name" value="PolyA_pol"/>
    <property type="match status" value="1"/>
</dbReference>
<comment type="cofactor">
    <cofactor evidence="1">
        <name>Mg(2+)</name>
        <dbReference type="ChEBI" id="CHEBI:18420"/>
    </cofactor>
</comment>
<dbReference type="InterPro" id="IPR002646">
    <property type="entry name" value="PolA_pol_head_dom"/>
</dbReference>
<dbReference type="PANTHER" id="PTHR47545">
    <property type="entry name" value="MULTIFUNCTIONAL CCA PROTEIN"/>
    <property type="match status" value="1"/>
</dbReference>
<evidence type="ECO:0000313" key="15">
    <source>
        <dbReference type="EMBL" id="SMC84543.1"/>
    </source>
</evidence>
<evidence type="ECO:0000256" key="6">
    <source>
        <dbReference type="ARBA" id="ARBA00022741"/>
    </source>
</evidence>
<keyword evidence="6" id="KW-0547">Nucleotide-binding</keyword>
<dbReference type="InterPro" id="IPR032810">
    <property type="entry name" value="CCA-adding_enz_C"/>
</dbReference>
<dbReference type="PANTHER" id="PTHR47545:SF1">
    <property type="entry name" value="MULTIFUNCTIONAL CCA PROTEIN"/>
    <property type="match status" value="1"/>
</dbReference>
<evidence type="ECO:0000256" key="4">
    <source>
        <dbReference type="ARBA" id="ARBA00022695"/>
    </source>
</evidence>
<dbReference type="CDD" id="cd05398">
    <property type="entry name" value="NT_ClassII-CCAase"/>
    <property type="match status" value="1"/>
</dbReference>
<dbReference type="Gene3D" id="3.30.460.10">
    <property type="entry name" value="Beta Polymerase, domain 2"/>
    <property type="match status" value="1"/>
</dbReference>
<name>A0A1W2CH51_9BACT</name>
<evidence type="ECO:0000256" key="11">
    <source>
        <dbReference type="RuleBase" id="RU003953"/>
    </source>
</evidence>
<evidence type="ECO:0000256" key="1">
    <source>
        <dbReference type="ARBA" id="ARBA00001946"/>
    </source>
</evidence>
<feature type="domain" description="Poly A polymerase head" evidence="12">
    <location>
        <begin position="29"/>
        <end position="136"/>
    </location>
</feature>
<keyword evidence="2 11" id="KW-0808">Transferase</keyword>
<keyword evidence="4" id="KW-0548">Nucleotidyltransferase</keyword>
<dbReference type="GO" id="GO:0003723">
    <property type="term" value="F:RNA binding"/>
    <property type="evidence" value="ECO:0007669"/>
    <property type="project" value="UniProtKB-KW"/>
</dbReference>
<evidence type="ECO:0000256" key="9">
    <source>
        <dbReference type="ARBA" id="ARBA00022842"/>
    </source>
</evidence>
<evidence type="ECO:0000256" key="5">
    <source>
        <dbReference type="ARBA" id="ARBA00022723"/>
    </source>
</evidence>
<organism evidence="15 16">
    <name type="scientific">Desulfocicer vacuolatum DSM 3385</name>
    <dbReference type="NCBI Taxonomy" id="1121400"/>
    <lineage>
        <taxon>Bacteria</taxon>
        <taxon>Pseudomonadati</taxon>
        <taxon>Thermodesulfobacteriota</taxon>
        <taxon>Desulfobacteria</taxon>
        <taxon>Desulfobacterales</taxon>
        <taxon>Desulfobacteraceae</taxon>
        <taxon>Desulfocicer</taxon>
    </lineage>
</organism>
<evidence type="ECO:0000259" key="14">
    <source>
        <dbReference type="Pfam" id="PF13735"/>
    </source>
</evidence>
<keyword evidence="3" id="KW-0819">tRNA processing</keyword>
<evidence type="ECO:0000313" key="16">
    <source>
        <dbReference type="Proteomes" id="UP000192418"/>
    </source>
</evidence>
<proteinExistence type="inferred from homology"/>
<dbReference type="AlphaFoldDB" id="A0A1W2CH51"/>
<keyword evidence="7" id="KW-0692">RNA repair</keyword>
<dbReference type="GO" id="GO:0042245">
    <property type="term" value="P:RNA repair"/>
    <property type="evidence" value="ECO:0007669"/>
    <property type="project" value="UniProtKB-KW"/>
</dbReference>
<dbReference type="InterPro" id="IPR032828">
    <property type="entry name" value="PolyA_RNA-bd"/>
</dbReference>
<dbReference type="Pfam" id="PF12627">
    <property type="entry name" value="PolyA_pol_RNAbd"/>
    <property type="match status" value="1"/>
</dbReference>
<evidence type="ECO:0000256" key="3">
    <source>
        <dbReference type="ARBA" id="ARBA00022694"/>
    </source>
</evidence>
<dbReference type="Gene3D" id="1.10.246.80">
    <property type="match status" value="1"/>
</dbReference>
<dbReference type="GO" id="GO:0005524">
    <property type="term" value="F:ATP binding"/>
    <property type="evidence" value="ECO:0007669"/>
    <property type="project" value="UniProtKB-KW"/>
</dbReference>
<keyword evidence="16" id="KW-1185">Reference proteome</keyword>
<dbReference type="SUPFAM" id="SSF81301">
    <property type="entry name" value="Nucleotidyltransferase"/>
    <property type="match status" value="1"/>
</dbReference>
<dbReference type="InterPro" id="IPR050124">
    <property type="entry name" value="tRNA_CCA-adding_enzyme"/>
</dbReference>
<dbReference type="SUPFAM" id="SSF81891">
    <property type="entry name" value="Poly A polymerase C-terminal region-like"/>
    <property type="match status" value="1"/>
</dbReference>
<dbReference type="GO" id="GO:0046872">
    <property type="term" value="F:metal ion binding"/>
    <property type="evidence" value="ECO:0007669"/>
    <property type="project" value="UniProtKB-KW"/>
</dbReference>
<dbReference type="STRING" id="1121400.SAMN02746065_11251"/>
<sequence length="441" mass="49645">MDKKKILLRPSATVKNIISTLSRTGFKTFFVGGAVRDLLLGKSPADYDIVTNCPLPTLESIFHKEKIKVAGKTFPVLLINDVEVAPPRYRDHDAHFPETDLGARDFTINSMALAPDSGHVIDPFDGKKDLENKIIRFTRNPARRIEEDPVRMVRACRFKAAIKGNFSPKTLLAIKKNAVLISTASAPERLRLEIMKAMSLPQPSAFFLALREADLLQHLLPCLDRCVDLDGGPHHGETVFEHCLMVGDALSPRDPLLRLAGFLHDAGKFDAACMENNLLTFKGHETMKDAVLRDLETLRFSTREIAFVDAMISVHMRPLTQESTPRAVRRLLAFLEAHHVSYQNFMKMRIADKAANRAKKPYTLSEIRIRLQKIYDAQAANQHQKFTQNTLAINGNDVMRLLDCDPGRKIGHILDHLFEQVLDDPSLNTPEKLKGMVLDFI</sequence>
<dbReference type="InterPro" id="IPR043519">
    <property type="entry name" value="NT_sf"/>
</dbReference>